<organism evidence="2 3">
    <name type="scientific">Meloidogyne graminicola</name>
    <dbReference type="NCBI Taxonomy" id="189291"/>
    <lineage>
        <taxon>Eukaryota</taxon>
        <taxon>Metazoa</taxon>
        <taxon>Ecdysozoa</taxon>
        <taxon>Nematoda</taxon>
        <taxon>Chromadorea</taxon>
        <taxon>Rhabditida</taxon>
        <taxon>Tylenchina</taxon>
        <taxon>Tylenchomorpha</taxon>
        <taxon>Tylenchoidea</taxon>
        <taxon>Meloidogynidae</taxon>
        <taxon>Meloidogyninae</taxon>
        <taxon>Meloidogyne</taxon>
    </lineage>
</organism>
<feature type="region of interest" description="Disordered" evidence="1">
    <location>
        <begin position="46"/>
        <end position="100"/>
    </location>
</feature>
<evidence type="ECO:0000256" key="1">
    <source>
        <dbReference type="SAM" id="MobiDB-lite"/>
    </source>
</evidence>
<protein>
    <submittedName>
        <fullName evidence="2">Uncharacterized protein</fullName>
    </submittedName>
</protein>
<accession>A0A8T0A010</accession>
<evidence type="ECO:0000313" key="3">
    <source>
        <dbReference type="Proteomes" id="UP000605970"/>
    </source>
</evidence>
<feature type="compositionally biased region" description="Acidic residues" evidence="1">
    <location>
        <begin position="90"/>
        <end position="100"/>
    </location>
</feature>
<name>A0A8T0A010_9BILA</name>
<gene>
    <name evidence="2" type="ORF">Mgra_00001295</name>
</gene>
<keyword evidence="3" id="KW-1185">Reference proteome</keyword>
<dbReference type="EMBL" id="JABEBT010000006">
    <property type="protein sequence ID" value="KAF7639331.1"/>
    <property type="molecule type" value="Genomic_DNA"/>
</dbReference>
<proteinExistence type="predicted"/>
<comment type="caution">
    <text evidence="2">The sequence shown here is derived from an EMBL/GenBank/DDBJ whole genome shotgun (WGS) entry which is preliminary data.</text>
</comment>
<feature type="compositionally biased region" description="Basic and acidic residues" evidence="1">
    <location>
        <begin position="72"/>
        <end position="86"/>
    </location>
</feature>
<feature type="region of interest" description="Disordered" evidence="1">
    <location>
        <begin position="138"/>
        <end position="169"/>
    </location>
</feature>
<evidence type="ECO:0000313" key="2">
    <source>
        <dbReference type="EMBL" id="KAF7639331.1"/>
    </source>
</evidence>
<sequence>MSGETRNFSALLNTKCERKMKRKAAKEMKATCRKAHSQHIKVDSIISNQLEDSKRKKKLEKRRRLRNKKRQEKIELERKKRIEGKNNENLTDEEGEDEECTIEQFREEADKARQQRLKADLDDDDREIRRLERLIKKSKRRKKGKIEVEMSEDELEKIFNNENDSSEEN</sequence>
<feature type="compositionally biased region" description="Basic residues" evidence="1">
    <location>
        <begin position="55"/>
        <end position="71"/>
    </location>
</feature>
<dbReference type="Proteomes" id="UP000605970">
    <property type="component" value="Unassembled WGS sequence"/>
</dbReference>
<reference evidence="2" key="1">
    <citation type="journal article" date="2020" name="Ecol. Evol.">
        <title>Genome structure and content of the rice root-knot nematode (Meloidogyne graminicola).</title>
        <authorList>
            <person name="Phan N.T."/>
            <person name="Danchin E.G.J."/>
            <person name="Klopp C."/>
            <person name="Perfus-Barbeoch L."/>
            <person name="Kozlowski D.K."/>
            <person name="Koutsovoulos G.D."/>
            <person name="Lopez-Roques C."/>
            <person name="Bouchez O."/>
            <person name="Zahm M."/>
            <person name="Besnard G."/>
            <person name="Bellafiore S."/>
        </authorList>
    </citation>
    <scope>NUCLEOTIDE SEQUENCE</scope>
    <source>
        <strain evidence="2">VN-18</strain>
    </source>
</reference>
<dbReference type="AlphaFoldDB" id="A0A8T0A010"/>